<feature type="chain" id="PRO_5034889610" evidence="2">
    <location>
        <begin position="21"/>
        <end position="143"/>
    </location>
</feature>
<organism evidence="3 4">
    <name type="scientific">Cadophora malorum</name>
    <dbReference type="NCBI Taxonomy" id="108018"/>
    <lineage>
        <taxon>Eukaryota</taxon>
        <taxon>Fungi</taxon>
        <taxon>Dikarya</taxon>
        <taxon>Ascomycota</taxon>
        <taxon>Pezizomycotina</taxon>
        <taxon>Leotiomycetes</taxon>
        <taxon>Helotiales</taxon>
        <taxon>Ploettnerulaceae</taxon>
        <taxon>Cadophora</taxon>
    </lineage>
</organism>
<keyword evidence="4" id="KW-1185">Reference proteome</keyword>
<sequence>MFLKISILCSYLLLLLSVPAAIIDRNKEPFRGVLQDRAAKKVTSTSTKKTSSTSTTAKSSSKSTIKTTLTTSSSKSSSLASTKTTSASSSTSLVADSSCTNGPFTRQCWGNGFSIATDYDKSWPVTGKIVQVGGPSLDLIEAC</sequence>
<comment type="caution">
    <text evidence="3">The sequence shown here is derived from an EMBL/GenBank/DDBJ whole genome shotgun (WGS) entry which is preliminary data.</text>
</comment>
<evidence type="ECO:0000313" key="4">
    <source>
        <dbReference type="Proteomes" id="UP000664132"/>
    </source>
</evidence>
<dbReference type="EMBL" id="JAFJYH010000153">
    <property type="protein sequence ID" value="KAG4417484.1"/>
    <property type="molecule type" value="Genomic_DNA"/>
</dbReference>
<proteinExistence type="predicted"/>
<protein>
    <submittedName>
        <fullName evidence="3">Uncharacterized protein</fullName>
    </submittedName>
</protein>
<dbReference type="AlphaFoldDB" id="A0A8H7T9F4"/>
<evidence type="ECO:0000256" key="2">
    <source>
        <dbReference type="SAM" id="SignalP"/>
    </source>
</evidence>
<gene>
    <name evidence="3" type="ORF">IFR04_009367</name>
</gene>
<accession>A0A8H7T9F4</accession>
<evidence type="ECO:0000313" key="3">
    <source>
        <dbReference type="EMBL" id="KAG4417484.1"/>
    </source>
</evidence>
<evidence type="ECO:0000256" key="1">
    <source>
        <dbReference type="SAM" id="MobiDB-lite"/>
    </source>
</evidence>
<feature type="region of interest" description="Disordered" evidence="1">
    <location>
        <begin position="41"/>
        <end position="98"/>
    </location>
</feature>
<keyword evidence="2" id="KW-0732">Signal</keyword>
<reference evidence="3" key="1">
    <citation type="submission" date="2021-02" db="EMBL/GenBank/DDBJ databases">
        <title>Genome sequence Cadophora malorum strain M34.</title>
        <authorList>
            <person name="Stefanovic E."/>
            <person name="Vu D."/>
            <person name="Scully C."/>
            <person name="Dijksterhuis J."/>
            <person name="Roader J."/>
            <person name="Houbraken J."/>
        </authorList>
    </citation>
    <scope>NUCLEOTIDE SEQUENCE</scope>
    <source>
        <strain evidence="3">M34</strain>
    </source>
</reference>
<feature type="signal peptide" evidence="2">
    <location>
        <begin position="1"/>
        <end position="20"/>
    </location>
</feature>
<dbReference type="Proteomes" id="UP000664132">
    <property type="component" value="Unassembled WGS sequence"/>
</dbReference>
<name>A0A8H7T9F4_9HELO</name>